<protein>
    <submittedName>
        <fullName evidence="1">DUF523 domain-containing protein</fullName>
    </submittedName>
</protein>
<sequence>MIGISACLGGMACRYDGGSQTIAELVHLVENGKAVMICPEVAGGLPIPRKPAEIVGGDGLDVWLGSAKVLDNSGFDVTDIYQAGAKQAYHQLVDKQVTTLILKEKSPSCGVQQIYDGAFSGHKIAGVGVATAYFRNQGIVVYADTEWETVKSSLSKEGIL</sequence>
<dbReference type="AlphaFoldDB" id="A0A940SZI7"/>
<dbReference type="EMBL" id="JAEEGA010000029">
    <property type="protein sequence ID" value="MBP1044473.1"/>
    <property type="molecule type" value="Genomic_DNA"/>
</dbReference>
<dbReference type="InterPro" id="IPR007553">
    <property type="entry name" value="2-thiour_desulf"/>
</dbReference>
<evidence type="ECO:0000313" key="1">
    <source>
        <dbReference type="EMBL" id="MBP1044473.1"/>
    </source>
</evidence>
<comment type="caution">
    <text evidence="1">The sequence shown here is derived from an EMBL/GenBank/DDBJ whole genome shotgun (WGS) entry which is preliminary data.</text>
</comment>
<keyword evidence="2" id="KW-1185">Reference proteome</keyword>
<reference evidence="1" key="1">
    <citation type="submission" date="2020-12" db="EMBL/GenBank/DDBJ databases">
        <title>Vagococcus allomyrinae sp. nov. and Enterococcus lavae sp. nov., isolated from the larvae of Allomyrina dichotoma.</title>
        <authorList>
            <person name="Lee S.D."/>
        </authorList>
    </citation>
    <scope>NUCLEOTIDE SEQUENCE</scope>
    <source>
        <strain evidence="1">BWB3-3</strain>
    </source>
</reference>
<evidence type="ECO:0000313" key="2">
    <source>
        <dbReference type="Proteomes" id="UP000674938"/>
    </source>
</evidence>
<dbReference type="Pfam" id="PF04463">
    <property type="entry name" value="2-thiour_desulf"/>
    <property type="match status" value="1"/>
</dbReference>
<name>A0A940SZI7_9ENTE</name>
<gene>
    <name evidence="1" type="ORF">I6N95_26035</name>
</gene>
<dbReference type="PANTHER" id="PTHR30087:SF1">
    <property type="entry name" value="HYPOTHETICAL CYTOSOLIC PROTEIN"/>
    <property type="match status" value="1"/>
</dbReference>
<dbReference type="Proteomes" id="UP000674938">
    <property type="component" value="Unassembled WGS sequence"/>
</dbReference>
<organism evidence="1 2">
    <name type="scientific">Vagococcus allomyrinae</name>
    <dbReference type="NCBI Taxonomy" id="2794353"/>
    <lineage>
        <taxon>Bacteria</taxon>
        <taxon>Bacillati</taxon>
        <taxon>Bacillota</taxon>
        <taxon>Bacilli</taxon>
        <taxon>Lactobacillales</taxon>
        <taxon>Enterococcaceae</taxon>
        <taxon>Vagococcus</taxon>
    </lineage>
</organism>
<proteinExistence type="predicted"/>
<accession>A0A940SZI7</accession>
<dbReference type="RefSeq" id="WP_209532969.1">
    <property type="nucleotide sequence ID" value="NZ_JAEEGA010000029.1"/>
</dbReference>
<dbReference type="PANTHER" id="PTHR30087">
    <property type="entry name" value="INNER MEMBRANE PROTEIN"/>
    <property type="match status" value="1"/>
</dbReference>